<evidence type="ECO:0000313" key="3">
    <source>
        <dbReference type="Proteomes" id="UP001642406"/>
    </source>
</evidence>
<proteinExistence type="predicted"/>
<accession>A0ABP0ANL9</accession>
<keyword evidence="3" id="KW-1185">Reference proteome</keyword>
<comment type="caution">
    <text evidence="2">The sequence shown here is derived from an EMBL/GenBank/DDBJ whole genome shotgun (WGS) entry which is preliminary data.</text>
</comment>
<reference evidence="2 3" key="1">
    <citation type="submission" date="2024-01" db="EMBL/GenBank/DDBJ databases">
        <authorList>
            <person name="Allen C."/>
            <person name="Tagirdzhanova G."/>
        </authorList>
    </citation>
    <scope>NUCLEOTIDE SEQUENCE [LARGE SCALE GENOMIC DNA]</scope>
</reference>
<gene>
    <name evidence="2" type="ORF">SBRCBS47491_000236</name>
</gene>
<name>A0ABP0ANL9_9PEZI</name>
<feature type="region of interest" description="Disordered" evidence="1">
    <location>
        <begin position="191"/>
        <end position="210"/>
    </location>
</feature>
<dbReference type="EMBL" id="CAWUHC010000001">
    <property type="protein sequence ID" value="CAK7208829.1"/>
    <property type="molecule type" value="Genomic_DNA"/>
</dbReference>
<protein>
    <submittedName>
        <fullName evidence="2">Uncharacterized protein</fullName>
    </submittedName>
</protein>
<sequence>MAVFLQRRYKDRNDFVRVHNNEMIDFRYSRKKLYLRQADHIDPTDLYVSQVKSGQSDVFIPITFRLENYPYPHPDDGKARPNVDVVGGPYFARQFETLPVSEKLEKSEKGPPPICISMDGTLPSAVLLFTDGAGRRFVVYLALCDEKAKFGVLVDVKHDNMQRLADDILFDKWTGQEATKDVEETCTLHATFSESGDNGSDSSEGDGNGRQTKVSVTLGWAYSGKGFLDERQVIIAVDGSSDFWLDKAGPGLWPGWWARYMEKQMAIDDKGAT</sequence>
<evidence type="ECO:0000256" key="1">
    <source>
        <dbReference type="SAM" id="MobiDB-lite"/>
    </source>
</evidence>
<evidence type="ECO:0000313" key="2">
    <source>
        <dbReference type="EMBL" id="CAK7208829.1"/>
    </source>
</evidence>
<dbReference type="Proteomes" id="UP001642406">
    <property type="component" value="Unassembled WGS sequence"/>
</dbReference>
<organism evidence="2 3">
    <name type="scientific">Sporothrix bragantina</name>
    <dbReference type="NCBI Taxonomy" id="671064"/>
    <lineage>
        <taxon>Eukaryota</taxon>
        <taxon>Fungi</taxon>
        <taxon>Dikarya</taxon>
        <taxon>Ascomycota</taxon>
        <taxon>Pezizomycotina</taxon>
        <taxon>Sordariomycetes</taxon>
        <taxon>Sordariomycetidae</taxon>
        <taxon>Ophiostomatales</taxon>
        <taxon>Ophiostomataceae</taxon>
        <taxon>Sporothrix</taxon>
    </lineage>
</organism>
<feature type="compositionally biased region" description="Low complexity" evidence="1">
    <location>
        <begin position="193"/>
        <end position="202"/>
    </location>
</feature>